<protein>
    <submittedName>
        <fullName evidence="2">FAD-dependent monooxygenase</fullName>
    </submittedName>
</protein>
<keyword evidence="2" id="KW-0503">Monooxygenase</keyword>
<dbReference type="Pfam" id="PF01494">
    <property type="entry name" value="FAD_binding_3"/>
    <property type="match status" value="1"/>
</dbReference>
<evidence type="ECO:0000313" key="3">
    <source>
        <dbReference type="Proteomes" id="UP000677913"/>
    </source>
</evidence>
<sequence>MAGATAVTGAGRGYDVVVVGARVAGSATAMLLARMGHRVLLVDRMGFPSDTMSSHFIPFYGAARLERWGLLDRLLATGCPPVARLTSDWGQVRLTGRPPAYQGTRVGVCPRRYVLDKLLIDAAVESGVEFEERFLVTELLGDGDRVTGVRGRTSSGARVTVPASFVVGADGMRSLVARTVGAEEYNTVPPLTVTYYTYFENLNLDDLLIHWRPGRCVPAIPTHDGLAVVLCGSPHAEWRELRKDVEGGYFAAIERDVPEFAERLRDARRVERFSGTHHVPNFFRKPFGPGWALVGDAGYHKDPVTALGMSDAFRDAEYLAAALHEALEGARPADEALAEYEVRRNRDAEPLYKYTLEQARYQPLDRLTARVLKALEDNEEDRDQFFGILAGSVLPEEFSALDNIVRILTRAGLMPT</sequence>
<dbReference type="Gene3D" id="3.50.50.60">
    <property type="entry name" value="FAD/NAD(P)-binding domain"/>
    <property type="match status" value="1"/>
</dbReference>
<dbReference type="Proteomes" id="UP000677913">
    <property type="component" value="Unassembled WGS sequence"/>
</dbReference>
<evidence type="ECO:0000259" key="1">
    <source>
        <dbReference type="Pfam" id="PF01494"/>
    </source>
</evidence>
<dbReference type="GO" id="GO:0071949">
    <property type="term" value="F:FAD binding"/>
    <property type="evidence" value="ECO:0007669"/>
    <property type="project" value="InterPro"/>
</dbReference>
<reference evidence="2" key="1">
    <citation type="submission" date="2021-04" db="EMBL/GenBank/DDBJ databases">
        <title>Genome based classification of Actinospica acidithermotolerans sp. nov., an actinobacterium isolated from an Indonesian hot spring.</title>
        <authorList>
            <person name="Kusuma A.B."/>
            <person name="Putra K.E."/>
            <person name="Nafisah S."/>
            <person name="Loh J."/>
            <person name="Nouioui I."/>
            <person name="Goodfellow M."/>
        </authorList>
    </citation>
    <scope>NUCLEOTIDE SEQUENCE</scope>
    <source>
        <strain evidence="2">DSM 45618</strain>
    </source>
</reference>
<dbReference type="PANTHER" id="PTHR42685:SF22">
    <property type="entry name" value="CONDITIONED MEDIUM FACTOR RECEPTOR 1"/>
    <property type="match status" value="1"/>
</dbReference>
<feature type="domain" description="FAD-binding" evidence="1">
    <location>
        <begin position="14"/>
        <end position="349"/>
    </location>
</feature>
<dbReference type="GO" id="GO:0004497">
    <property type="term" value="F:monooxygenase activity"/>
    <property type="evidence" value="ECO:0007669"/>
    <property type="project" value="UniProtKB-KW"/>
</dbReference>
<proteinExistence type="predicted"/>
<dbReference type="PANTHER" id="PTHR42685">
    <property type="entry name" value="GERANYLGERANYL DIPHOSPHATE REDUCTASE"/>
    <property type="match status" value="1"/>
</dbReference>
<dbReference type="InterPro" id="IPR050407">
    <property type="entry name" value="Geranylgeranyl_reductase"/>
</dbReference>
<gene>
    <name evidence="2" type="ORF">KGA66_04805</name>
</gene>
<dbReference type="AlphaFoldDB" id="A0A8J7WMV3"/>
<dbReference type="RefSeq" id="WP_211464929.1">
    <property type="nucleotide sequence ID" value="NZ_JAGSXH010000010.1"/>
</dbReference>
<keyword evidence="2" id="KW-0560">Oxidoreductase</keyword>
<organism evidence="2 3">
    <name type="scientific">Actinocrinis puniceicyclus</name>
    <dbReference type="NCBI Taxonomy" id="977794"/>
    <lineage>
        <taxon>Bacteria</taxon>
        <taxon>Bacillati</taxon>
        <taxon>Actinomycetota</taxon>
        <taxon>Actinomycetes</taxon>
        <taxon>Catenulisporales</taxon>
        <taxon>Actinospicaceae</taxon>
        <taxon>Actinocrinis</taxon>
    </lineage>
</organism>
<dbReference type="PRINTS" id="PR00420">
    <property type="entry name" value="RNGMNOXGNASE"/>
</dbReference>
<dbReference type="SUPFAM" id="SSF51905">
    <property type="entry name" value="FAD/NAD(P)-binding domain"/>
    <property type="match status" value="1"/>
</dbReference>
<name>A0A8J7WMV3_9ACTN</name>
<dbReference type="InterPro" id="IPR002938">
    <property type="entry name" value="FAD-bd"/>
</dbReference>
<evidence type="ECO:0000313" key="2">
    <source>
        <dbReference type="EMBL" id="MBS2962355.1"/>
    </source>
</evidence>
<keyword evidence="3" id="KW-1185">Reference proteome</keyword>
<accession>A0A8J7WMV3</accession>
<dbReference type="InterPro" id="IPR036188">
    <property type="entry name" value="FAD/NAD-bd_sf"/>
</dbReference>
<dbReference type="EMBL" id="JAGSXH010000010">
    <property type="protein sequence ID" value="MBS2962355.1"/>
    <property type="molecule type" value="Genomic_DNA"/>
</dbReference>
<comment type="caution">
    <text evidence="2">The sequence shown here is derived from an EMBL/GenBank/DDBJ whole genome shotgun (WGS) entry which is preliminary data.</text>
</comment>